<dbReference type="Gramene" id="PRQ24188">
    <property type="protein sequence ID" value="PRQ24188"/>
    <property type="gene ID" value="RchiOBHm_Chr6g0269651"/>
</dbReference>
<protein>
    <recommendedName>
        <fullName evidence="4">Ionotropic glutamate receptor, metazoa</fullName>
    </recommendedName>
</protein>
<evidence type="ECO:0008006" key="4">
    <source>
        <dbReference type="Google" id="ProtNLM"/>
    </source>
</evidence>
<dbReference type="SUPFAM" id="SSF53850">
    <property type="entry name" value="Periplasmic binding protein-like II"/>
    <property type="match status" value="1"/>
</dbReference>
<dbReference type="Gene3D" id="3.40.190.10">
    <property type="entry name" value="Periplasmic binding protein-like II"/>
    <property type="match status" value="1"/>
</dbReference>
<comment type="caution">
    <text evidence="2">The sequence shown here is derived from an EMBL/GenBank/DDBJ whole genome shotgun (WGS) entry which is preliminary data.</text>
</comment>
<keyword evidence="1" id="KW-0812">Transmembrane</keyword>
<evidence type="ECO:0000313" key="2">
    <source>
        <dbReference type="EMBL" id="PRQ24188.1"/>
    </source>
</evidence>
<name>A0A2P6PQI5_ROSCH</name>
<evidence type="ECO:0000313" key="3">
    <source>
        <dbReference type="Proteomes" id="UP000238479"/>
    </source>
</evidence>
<reference evidence="2 3" key="1">
    <citation type="journal article" date="2018" name="Nat. Genet.">
        <title>The Rosa genome provides new insights in the design of modern roses.</title>
        <authorList>
            <person name="Bendahmane M."/>
        </authorList>
    </citation>
    <scope>NUCLEOTIDE SEQUENCE [LARGE SCALE GENOMIC DNA]</scope>
    <source>
        <strain evidence="3">cv. Old Blush</strain>
    </source>
</reference>
<dbReference type="EMBL" id="PDCK01000044">
    <property type="protein sequence ID" value="PRQ24188.1"/>
    <property type="molecule type" value="Genomic_DNA"/>
</dbReference>
<feature type="transmembrane region" description="Helical" evidence="1">
    <location>
        <begin position="70"/>
        <end position="96"/>
    </location>
</feature>
<accession>A0A2P6PQI5</accession>
<dbReference type="Proteomes" id="UP000238479">
    <property type="component" value="Chromosome 6"/>
</dbReference>
<dbReference type="InterPro" id="IPR015683">
    <property type="entry name" value="Ionotropic_Glu_rcpt"/>
</dbReference>
<organism evidence="2 3">
    <name type="scientific">Rosa chinensis</name>
    <name type="common">China rose</name>
    <dbReference type="NCBI Taxonomy" id="74649"/>
    <lineage>
        <taxon>Eukaryota</taxon>
        <taxon>Viridiplantae</taxon>
        <taxon>Streptophyta</taxon>
        <taxon>Embryophyta</taxon>
        <taxon>Tracheophyta</taxon>
        <taxon>Spermatophyta</taxon>
        <taxon>Magnoliopsida</taxon>
        <taxon>eudicotyledons</taxon>
        <taxon>Gunneridae</taxon>
        <taxon>Pentapetalae</taxon>
        <taxon>rosids</taxon>
        <taxon>fabids</taxon>
        <taxon>Rosales</taxon>
        <taxon>Rosaceae</taxon>
        <taxon>Rosoideae</taxon>
        <taxon>Rosoideae incertae sedis</taxon>
        <taxon>Rosa</taxon>
    </lineage>
</organism>
<gene>
    <name evidence="2" type="ORF">RchiOBHm_Chr6g0269651</name>
</gene>
<dbReference type="OMA" id="MIGPIIK"/>
<proteinExistence type="predicted"/>
<sequence>MIGPIIKTDGFAFVFPKGSPLVPDVSRSILQFTEGDSMKELERKWFGNETSCSGSNPMVSDSNSLSLDRFWGLFLIAGVTSLLALIIFVASFIWSYQHKGIRGMLKVFDCKDLSSHTFKRKNLGDQFERTSPSCSIYSMSPSNFSHSNRTDITEMGE</sequence>
<evidence type="ECO:0000256" key="1">
    <source>
        <dbReference type="SAM" id="Phobius"/>
    </source>
</evidence>
<dbReference type="PANTHER" id="PTHR18966">
    <property type="entry name" value="IONOTROPIC GLUTAMATE RECEPTOR"/>
    <property type="match status" value="1"/>
</dbReference>
<keyword evidence="1" id="KW-1133">Transmembrane helix</keyword>
<dbReference type="AlphaFoldDB" id="A0A2P6PQI5"/>
<keyword evidence="1" id="KW-0472">Membrane</keyword>
<keyword evidence="3" id="KW-1185">Reference proteome</keyword>